<reference evidence="1" key="1">
    <citation type="submission" date="2021-06" db="EMBL/GenBank/DDBJ databases">
        <authorList>
            <person name="Kallberg Y."/>
            <person name="Tangrot J."/>
            <person name="Rosling A."/>
        </authorList>
    </citation>
    <scope>NUCLEOTIDE SEQUENCE</scope>
    <source>
        <strain evidence="1">MA453B</strain>
    </source>
</reference>
<protein>
    <submittedName>
        <fullName evidence="1">22131_t:CDS:1</fullName>
    </submittedName>
</protein>
<keyword evidence="2" id="KW-1185">Reference proteome</keyword>
<dbReference type="InterPro" id="IPR001646">
    <property type="entry name" value="5peptide_repeat"/>
</dbReference>
<feature type="non-terminal residue" evidence="1">
    <location>
        <position position="1"/>
    </location>
</feature>
<organism evidence="1 2">
    <name type="scientific">Dentiscutata erythropus</name>
    <dbReference type="NCBI Taxonomy" id="1348616"/>
    <lineage>
        <taxon>Eukaryota</taxon>
        <taxon>Fungi</taxon>
        <taxon>Fungi incertae sedis</taxon>
        <taxon>Mucoromycota</taxon>
        <taxon>Glomeromycotina</taxon>
        <taxon>Glomeromycetes</taxon>
        <taxon>Diversisporales</taxon>
        <taxon>Gigasporaceae</taxon>
        <taxon>Dentiscutata</taxon>
    </lineage>
</organism>
<dbReference type="EMBL" id="CAJVPY010016714">
    <property type="protein sequence ID" value="CAG8758398.1"/>
    <property type="molecule type" value="Genomic_DNA"/>
</dbReference>
<proteinExistence type="predicted"/>
<sequence>DLIEIYLKEEYKIDTTNDLRKVKFVFILDGYDEIAERDCQCYESNKLGKWNAKIIITCRPEYLGSGYEKRFLPKNGERGFQELTITPFTKTEIQQYIKNYVGKGHSLHYDTDTYLQQIKKIPQLEYLISNPILLKITLITLPDLIKRKETTTLQINRVNLYKEFLTTWFDRAQNRLLNIQKIDKEKEAFRILEDNGFSESCLRFSKEFAAEMFTDNNKVVIEYDSNNSNWETFLGNENAKNYLLRFSMPLIRRGTEYWFLHKSIRDYLIALKFLESFESIELGTTFFYKQSLASEPGVQQFFAEHIQQQMSDVKPKLLAFIESSKQNEQVQIASANAITILTLIGVHFKNIIDLNGSNFSGADLSNRILNDLQLEKAKLNQVNFQNVNFRNANLKNSSLQTADFKGADLTSADLQNTLLQGHVSKYKASKYKSPKFIYSIRRF</sequence>
<dbReference type="InterPro" id="IPR027417">
    <property type="entry name" value="P-loop_NTPase"/>
</dbReference>
<dbReference type="SUPFAM" id="SSF141571">
    <property type="entry name" value="Pentapeptide repeat-like"/>
    <property type="match status" value="1"/>
</dbReference>
<name>A0A9N9IZJ9_9GLOM</name>
<dbReference type="OrthoDB" id="2443807at2759"/>
<evidence type="ECO:0000313" key="1">
    <source>
        <dbReference type="EMBL" id="CAG8758398.1"/>
    </source>
</evidence>
<gene>
    <name evidence="1" type="ORF">DERYTH_LOCUS17570</name>
</gene>
<dbReference type="InterPro" id="IPR051082">
    <property type="entry name" value="Pentapeptide-BTB/POZ_domain"/>
</dbReference>
<evidence type="ECO:0000313" key="2">
    <source>
        <dbReference type="Proteomes" id="UP000789405"/>
    </source>
</evidence>
<dbReference type="Pfam" id="PF00805">
    <property type="entry name" value="Pentapeptide"/>
    <property type="match status" value="1"/>
</dbReference>
<comment type="caution">
    <text evidence="1">The sequence shown here is derived from an EMBL/GenBank/DDBJ whole genome shotgun (WGS) entry which is preliminary data.</text>
</comment>
<dbReference type="Gene3D" id="2.160.20.80">
    <property type="entry name" value="E3 ubiquitin-protein ligase SopA"/>
    <property type="match status" value="1"/>
</dbReference>
<dbReference type="AlphaFoldDB" id="A0A9N9IZJ9"/>
<dbReference type="Gene3D" id="3.40.50.300">
    <property type="entry name" value="P-loop containing nucleotide triphosphate hydrolases"/>
    <property type="match status" value="1"/>
</dbReference>
<dbReference type="PANTHER" id="PTHR14136">
    <property type="entry name" value="BTB_POZ DOMAIN-CONTAINING PROTEIN KCTD9"/>
    <property type="match status" value="1"/>
</dbReference>
<dbReference type="Proteomes" id="UP000789405">
    <property type="component" value="Unassembled WGS sequence"/>
</dbReference>
<dbReference type="PANTHER" id="PTHR14136:SF21">
    <property type="entry name" value="BTB DOMAIN-CONTAINING PROTEIN"/>
    <property type="match status" value="1"/>
</dbReference>
<accession>A0A9N9IZJ9</accession>